<comment type="caution">
    <text evidence="4">The sequence shown here is derived from an EMBL/GenBank/DDBJ whole genome shotgun (WGS) entry which is preliminary data.</text>
</comment>
<dbReference type="NCBIfam" id="NF040974">
    <property type="entry name" value="RepABC_RepC"/>
    <property type="match status" value="1"/>
</dbReference>
<dbReference type="CDD" id="cd00090">
    <property type="entry name" value="HTH_ARSR"/>
    <property type="match status" value="1"/>
</dbReference>
<keyword evidence="5" id="KW-1185">Reference proteome</keyword>
<evidence type="ECO:0000259" key="2">
    <source>
        <dbReference type="Pfam" id="PF03428"/>
    </source>
</evidence>
<evidence type="ECO:0000313" key="5">
    <source>
        <dbReference type="Proteomes" id="UP001565369"/>
    </source>
</evidence>
<dbReference type="RefSeq" id="WP_340672666.1">
    <property type="nucleotide sequence ID" value="NZ_CP150124.1"/>
</dbReference>
<accession>A0ABV4FIT6</accession>
<dbReference type="InterPro" id="IPR011991">
    <property type="entry name" value="ArsR-like_HTH"/>
</dbReference>
<dbReference type="Pfam" id="PF11800">
    <property type="entry name" value="RP-C_C"/>
    <property type="match status" value="1"/>
</dbReference>
<feature type="domain" description="Plasmid replication protein C C-terminal" evidence="3">
    <location>
        <begin position="303"/>
        <end position="402"/>
    </location>
</feature>
<protein>
    <submittedName>
        <fullName evidence="4">Replication initiation protein RepC</fullName>
    </submittedName>
</protein>
<dbReference type="InterPro" id="IPR036390">
    <property type="entry name" value="WH_DNA-bd_sf"/>
</dbReference>
<name>A0ABV4FIT6_9BRAD</name>
<dbReference type="InterPro" id="IPR005090">
    <property type="entry name" value="RepC_N"/>
</dbReference>
<feature type="domain" description="Plasmid replication protein C N-terminal" evidence="2">
    <location>
        <begin position="13"/>
        <end position="186"/>
    </location>
</feature>
<dbReference type="Gene3D" id="1.10.10.10">
    <property type="entry name" value="Winged helix-like DNA-binding domain superfamily/Winged helix DNA-binding domain"/>
    <property type="match status" value="1"/>
</dbReference>
<dbReference type="InterPro" id="IPR036388">
    <property type="entry name" value="WH-like_DNA-bd_sf"/>
</dbReference>
<evidence type="ECO:0000313" key="4">
    <source>
        <dbReference type="EMBL" id="MEY9451481.1"/>
    </source>
</evidence>
<dbReference type="InterPro" id="IPR021760">
    <property type="entry name" value="RepC_C"/>
</dbReference>
<organism evidence="4 5">
    <name type="scientific">Bradyrhizobium ottawaense</name>
    <dbReference type="NCBI Taxonomy" id="931866"/>
    <lineage>
        <taxon>Bacteria</taxon>
        <taxon>Pseudomonadati</taxon>
        <taxon>Pseudomonadota</taxon>
        <taxon>Alphaproteobacteria</taxon>
        <taxon>Hyphomicrobiales</taxon>
        <taxon>Nitrobacteraceae</taxon>
        <taxon>Bradyrhizobium</taxon>
    </lineage>
</organism>
<evidence type="ECO:0000259" key="3">
    <source>
        <dbReference type="Pfam" id="PF11800"/>
    </source>
</evidence>
<dbReference type="Proteomes" id="UP001565369">
    <property type="component" value="Unassembled WGS sequence"/>
</dbReference>
<evidence type="ECO:0000256" key="1">
    <source>
        <dbReference type="SAM" id="MobiDB-lite"/>
    </source>
</evidence>
<gene>
    <name evidence="4" type="ORF">ABIG07_000429</name>
</gene>
<dbReference type="NCBIfam" id="NF010396">
    <property type="entry name" value="PRK13824.1"/>
    <property type="match status" value="1"/>
</dbReference>
<dbReference type="Pfam" id="PF03428">
    <property type="entry name" value="RP-C"/>
    <property type="match status" value="1"/>
</dbReference>
<dbReference type="InterPro" id="IPR047611">
    <property type="entry name" value="RepABC_RepC"/>
</dbReference>
<sequence>MQSHSPATPFGRRSLTLAHVASQMVATERPPEKIVHKWKIFHAICTARPRLGVSERSLSVLNALLTFHPETALTGEDDLIVFPSNHQLSRRAHGMPASTLRRHLAVLVDAGLIVRRDSPNGKRYARKDDAGEIELAFGFDLSPLVVRSEEFENLAADIEAEARALKLVRERITLCRRDIAKMIATGIEEGVPTRRVGQGGPADWQEVHAAFRAMVAQIPRTATRQELEPIADELSQLADDVLNLLETHIKSKNPSANESHSERHIQNSNTDASTDLEPRLRKGRAARAEPKPQPSRVAEGSYPLGMVLSACPDIVDYAKGGISNWRDFFATAAVVRSSLGISPSAWEEAQTVLGEMQAAVVVACILQRGTAIRSAGGYLRGLTRKAEAGEFSLGPILMSQINTRLHEKRTA</sequence>
<reference evidence="4 5" key="1">
    <citation type="submission" date="2024-07" db="EMBL/GenBank/DDBJ databases">
        <title>Genomic Encyclopedia of Type Strains, Phase V (KMG-V): Genome sequencing to study the core and pangenomes of soil and plant-associated prokaryotes.</title>
        <authorList>
            <person name="Whitman W."/>
        </authorList>
    </citation>
    <scope>NUCLEOTIDE SEQUENCE [LARGE SCALE GENOMIC DNA]</scope>
    <source>
        <strain evidence="4 5">USDA 152</strain>
    </source>
</reference>
<dbReference type="EMBL" id="JBGBZJ010000002">
    <property type="protein sequence ID" value="MEY9451481.1"/>
    <property type="molecule type" value="Genomic_DNA"/>
</dbReference>
<feature type="region of interest" description="Disordered" evidence="1">
    <location>
        <begin position="252"/>
        <end position="299"/>
    </location>
</feature>
<proteinExistence type="predicted"/>
<dbReference type="SUPFAM" id="SSF46785">
    <property type="entry name" value="Winged helix' DNA-binding domain"/>
    <property type="match status" value="1"/>
</dbReference>
<feature type="compositionally biased region" description="Basic and acidic residues" evidence="1">
    <location>
        <begin position="276"/>
        <end position="290"/>
    </location>
</feature>